<feature type="transmembrane region" description="Helical" evidence="12">
    <location>
        <begin position="223"/>
        <end position="243"/>
    </location>
</feature>
<keyword evidence="4 12" id="KW-0328">Glycosyltransferase</keyword>
<dbReference type="Proteomes" id="UP000323067">
    <property type="component" value="Chromosome v"/>
</dbReference>
<name>A0A2H4SMT7_CORMI</name>
<comment type="similarity">
    <text evidence="3 12">Belongs to the ALG6/ALG8 glucosyltransferase family.</text>
</comment>
<feature type="transmembrane region" description="Helical" evidence="12">
    <location>
        <begin position="409"/>
        <end position="427"/>
    </location>
</feature>
<dbReference type="GO" id="GO:0042283">
    <property type="term" value="F:dolichyl pyrophosphate Glc1Man9GlcNAc2 alpha-1,3-glucosyltransferase activity"/>
    <property type="evidence" value="ECO:0007669"/>
    <property type="project" value="UniProtKB-EC"/>
</dbReference>
<evidence type="ECO:0000256" key="11">
    <source>
        <dbReference type="ARBA" id="ARBA00047346"/>
    </source>
</evidence>
<dbReference type="GO" id="GO:0005789">
    <property type="term" value="C:endoplasmic reticulum membrane"/>
    <property type="evidence" value="ECO:0007669"/>
    <property type="project" value="UniProtKB-SubCell"/>
</dbReference>
<evidence type="ECO:0000256" key="5">
    <source>
        <dbReference type="ARBA" id="ARBA00022679"/>
    </source>
</evidence>
<comment type="subcellular location">
    <subcellularLocation>
        <location evidence="1 12">Endoplasmic reticulum membrane</location>
        <topology evidence="1 12">Multi-pass membrane protein</topology>
    </subcellularLocation>
</comment>
<dbReference type="VEuPathDB" id="FungiDB:CCM_01588"/>
<evidence type="ECO:0000256" key="4">
    <source>
        <dbReference type="ARBA" id="ARBA00022676"/>
    </source>
</evidence>
<dbReference type="PANTHER" id="PTHR12413">
    <property type="entry name" value="DOLICHYL GLYCOSYLTRANSFERASE"/>
    <property type="match status" value="1"/>
</dbReference>
<dbReference type="AlphaFoldDB" id="A0A2H4SMT7"/>
<evidence type="ECO:0000256" key="3">
    <source>
        <dbReference type="ARBA" id="ARBA00008715"/>
    </source>
</evidence>
<dbReference type="EMBL" id="CP023325">
    <property type="protein sequence ID" value="ATY64416.1"/>
    <property type="molecule type" value="Genomic_DNA"/>
</dbReference>
<evidence type="ECO:0000313" key="14">
    <source>
        <dbReference type="EMBL" id="ATY64416.1"/>
    </source>
</evidence>
<gene>
    <name evidence="14" type="ORF">A9K55_004740</name>
</gene>
<feature type="transmembrane region" description="Helical" evidence="12">
    <location>
        <begin position="131"/>
        <end position="147"/>
    </location>
</feature>
<feature type="transmembrane region" description="Helical" evidence="12">
    <location>
        <begin position="153"/>
        <end position="169"/>
    </location>
</feature>
<keyword evidence="5 12" id="KW-0808">Transferase</keyword>
<feature type="transmembrane region" description="Helical" evidence="12">
    <location>
        <begin position="99"/>
        <end position="119"/>
    </location>
</feature>
<feature type="transmembrane region" description="Helical" evidence="12">
    <location>
        <begin position="181"/>
        <end position="203"/>
    </location>
</feature>
<keyword evidence="7 12" id="KW-0256">Endoplasmic reticulum</keyword>
<evidence type="ECO:0000256" key="10">
    <source>
        <dbReference type="ARBA" id="ARBA00044725"/>
    </source>
</evidence>
<evidence type="ECO:0000256" key="6">
    <source>
        <dbReference type="ARBA" id="ARBA00022692"/>
    </source>
</evidence>
<evidence type="ECO:0000256" key="7">
    <source>
        <dbReference type="ARBA" id="ARBA00022824"/>
    </source>
</evidence>
<keyword evidence="6 12" id="KW-0812">Transmembrane</keyword>
<reference evidence="14 15" key="1">
    <citation type="journal article" date="2017" name="BMC Genomics">
        <title>Chromosome level assembly and secondary metabolite potential of the parasitic fungus Cordyceps militaris.</title>
        <authorList>
            <person name="Kramer G.J."/>
            <person name="Nodwell J.R."/>
        </authorList>
    </citation>
    <scope>NUCLEOTIDE SEQUENCE [LARGE SCALE GENOMIC DNA]</scope>
    <source>
        <strain evidence="14 15">ATCC 34164</strain>
    </source>
</reference>
<feature type="transmembrane region" description="Helical" evidence="12">
    <location>
        <begin position="357"/>
        <end position="379"/>
    </location>
</feature>
<organism evidence="14 15">
    <name type="scientific">Cordyceps militaris</name>
    <name type="common">Caterpillar fungus</name>
    <name type="synonym">Clavaria militaris</name>
    <dbReference type="NCBI Taxonomy" id="73501"/>
    <lineage>
        <taxon>Eukaryota</taxon>
        <taxon>Fungi</taxon>
        <taxon>Dikarya</taxon>
        <taxon>Ascomycota</taxon>
        <taxon>Pezizomycotina</taxon>
        <taxon>Sordariomycetes</taxon>
        <taxon>Hypocreomycetidae</taxon>
        <taxon>Hypocreales</taxon>
        <taxon>Cordycipitaceae</taxon>
        <taxon>Cordyceps</taxon>
    </lineage>
</organism>
<comment type="catalytic activity">
    <reaction evidence="11">
        <text>an alpha-D-Glc-(1-&gt;3)-alpha-D-Man-(1-&gt;2)-alpha-D-Man-(1-&gt;2)-alpha-D-Man-(1-&gt;3)-[alpha-D-Man-(1-&gt;2)-alpha-D-Man-(1-&gt;3)-[alpha-D-Man-(1-&gt;2)-alpha-D-Man-(1-&gt;6)]-alpha-D-Man-(1-&gt;6)]-beta-D-Man-(1-&gt;4)-beta-D-GlcNAc-(1-&gt;4)-alpha-D-GlcNAc-diphospho-di-trans,poly-cis-dolichol + a di-trans,poly-cis-dolichyl beta-D-glucosyl phosphate = an alpha-D-Glc-(1-&gt;3)-alpha-D-Glc-(1-&gt;3)-alpha-D-Man-(1-&gt;2)-alpha-D-Man-(1-&gt;2)-alpha-D-Man-(1-&gt;3)-[alpha-D-Man-(1-&gt;2)-alpha-D-Man-(1-&gt;3)-[alpha-D-Man-(1-&gt;2)-alpha-D-Man-(1-&gt;6)]-alpha-D-Man-(1-&gt;6)]-beta-D-Man-(1-&gt;4)-beta-D-GlcNAc-(1-&gt;4)-alpha-D-GlcNAc-diphospho-di-trans,poly-cis-dolichol + a di-trans,poly-cis-dolichyl phosphate + H(+)</text>
        <dbReference type="Rhea" id="RHEA:31307"/>
        <dbReference type="Rhea" id="RHEA-COMP:19498"/>
        <dbReference type="Rhea" id="RHEA-COMP:19502"/>
        <dbReference type="Rhea" id="RHEA-COMP:19521"/>
        <dbReference type="Rhea" id="RHEA-COMP:19522"/>
        <dbReference type="ChEBI" id="CHEBI:15378"/>
        <dbReference type="ChEBI" id="CHEBI:57525"/>
        <dbReference type="ChEBI" id="CHEBI:57683"/>
        <dbReference type="ChEBI" id="CHEBI:132521"/>
        <dbReference type="ChEBI" id="CHEBI:132522"/>
        <dbReference type="EC" id="2.4.1.265"/>
    </reaction>
    <physiologicalReaction direction="left-to-right" evidence="11">
        <dbReference type="Rhea" id="RHEA:31308"/>
    </physiologicalReaction>
</comment>
<comment type="function">
    <text evidence="10">Dolichyl pyrophosphate Glc1Man9GlcNAc2 alpha-1,3-glucosyltransferase that operates in the biosynthetic pathway of dolichol-linked oligosaccharides, the glycan precursors employed in protein asparagine (N)-glycosylation. The assembly of dolichol-linked oligosaccharides begins on the cytosolic side of the endoplasmic reticulum membrane and finishes in its lumen. The sequential addition of sugars to dolichol pyrophosphate produces dolichol-linked oligosaccharides containing fourteen sugars, including two GlcNAcs, nine mannoses and three glucoses. Once assembled, the oligosaccharide is transferred from the lipid to nascent proteins by oligosaccharyltransferases. In the lumen of the endoplasmic reticulum, adds the second glucose residue from dolichyl phosphate glucose (Dol-P-Glc) onto the lipid-linked oligosaccharide intermediate Glc(1)Man(9)GlcNAc(2)-PP-Dol to produce Glc(2)Man(9)GlcNAc(2)-PP-Dol.</text>
</comment>
<proteinExistence type="inferred from homology"/>
<feature type="transmembrane region" description="Helical" evidence="12">
    <location>
        <begin position="448"/>
        <end position="468"/>
    </location>
</feature>
<dbReference type="UniPathway" id="UPA00378"/>
<evidence type="ECO:0000256" key="13">
    <source>
        <dbReference type="SAM" id="MobiDB-lite"/>
    </source>
</evidence>
<accession>A0A2H4SMT7</accession>
<dbReference type="PANTHER" id="PTHR12413:SF2">
    <property type="entry name" value="DOLICHYL PYROPHOSPHATE GLC1MAN9GLCNAC2 ALPHA-1,3-GLUCOSYLTRANSFERASE-RELATED"/>
    <property type="match status" value="1"/>
</dbReference>
<evidence type="ECO:0000256" key="2">
    <source>
        <dbReference type="ARBA" id="ARBA00004922"/>
    </source>
</evidence>
<feature type="region of interest" description="Disordered" evidence="13">
    <location>
        <begin position="581"/>
        <end position="606"/>
    </location>
</feature>
<evidence type="ECO:0000313" key="15">
    <source>
        <dbReference type="Proteomes" id="UP000323067"/>
    </source>
</evidence>
<keyword evidence="8 12" id="KW-1133">Transmembrane helix</keyword>
<evidence type="ECO:0000256" key="9">
    <source>
        <dbReference type="ARBA" id="ARBA00023136"/>
    </source>
</evidence>
<keyword evidence="9 12" id="KW-0472">Membrane</keyword>
<dbReference type="EC" id="2.4.1.-" evidence="12"/>
<sequence length="606" mass="68081">MPDATYPTITQCALVAAAFKILLFPAYKSTDFEVHRNWLAITHSLPLSEWYYEDTSQWTLDYPPFFAYFEWLLSHVARLADPAMVRVYNLEHDTWPTVYFQRTTVLVTELLLAYALQLFLESSPLASRRSAHVAALSVLLSPGLLIIDHIHFQYNGFMYGILVLSLVLARGKNSLLASGLAFAALLCFKHIYVYLAPAYFIYLLRTYCLSPKSIFDIRFVNCVKLGGGIVAIVAAALGPFAALKQMPQLLSRLFPFARGLCHAYWAPNVWALYSFADRALIVLAPRLGLDIKADALQSVTRGLVGDTSFAVLPEISARTCFALTLLFQALPLIKLFMQPTWENFIGATTLCGYASFLFGYHVHEKAILLVIIPFSLIALQDRRHLSTFRPLAVAGHVSLFPLLFTPAEFPIKTVYTLLWLVVFLTAFDRLAPASNKTRFFLLDRFNTLYIALCIPLVIYTSLLHQLVFGQRLEFLPLMLTSVYTAIGVVVSDIPAAYFAGLLLAAYHDANVILTMRERYGKLVHFQHDFAGNEWRVYEEHKSRVLALVPPDKLFEYHVHEGGCRCAHSSGAKCLSARQPATRRTSTAARRSSAAIAGSTITRQRRK</sequence>
<dbReference type="Pfam" id="PF03155">
    <property type="entry name" value="Alg6_Alg8"/>
    <property type="match status" value="1"/>
</dbReference>
<protein>
    <recommendedName>
        <fullName evidence="12">Alpha-1,3-glucosyltransferase</fullName>
        <ecNumber evidence="12">2.4.1.-</ecNumber>
    </recommendedName>
</protein>
<dbReference type="InterPro" id="IPR004856">
    <property type="entry name" value="Glyco_trans_ALG6/ALG8"/>
</dbReference>
<feature type="transmembrane region" description="Helical" evidence="12">
    <location>
        <begin position="480"/>
        <end position="506"/>
    </location>
</feature>
<dbReference type="VEuPathDB" id="FungiDB:A9K55_004740"/>
<comment type="pathway">
    <text evidence="2 12">Protein modification; protein glycosylation.</text>
</comment>
<evidence type="ECO:0000256" key="12">
    <source>
        <dbReference type="RuleBase" id="RU363110"/>
    </source>
</evidence>
<evidence type="ECO:0000256" key="1">
    <source>
        <dbReference type="ARBA" id="ARBA00004477"/>
    </source>
</evidence>
<dbReference type="GO" id="GO:0006487">
    <property type="term" value="P:protein N-linked glycosylation"/>
    <property type="evidence" value="ECO:0007669"/>
    <property type="project" value="TreeGrafter"/>
</dbReference>
<dbReference type="OrthoDB" id="1689333at2759"/>
<feature type="transmembrane region" description="Helical" evidence="12">
    <location>
        <begin position="319"/>
        <end position="337"/>
    </location>
</feature>
<evidence type="ECO:0000256" key="8">
    <source>
        <dbReference type="ARBA" id="ARBA00022989"/>
    </source>
</evidence>